<dbReference type="InterPro" id="IPR018957">
    <property type="entry name" value="Znf_C3HC4_RING-type"/>
</dbReference>
<dbReference type="Pfam" id="PF00097">
    <property type="entry name" value="zf-C3HC4"/>
    <property type="match status" value="1"/>
</dbReference>
<keyword evidence="12" id="KW-0862">Zinc</keyword>
<name>A0A6J8C5C3_MYTCO</name>
<dbReference type="AlphaFoldDB" id="A0A6J8C5C3"/>
<dbReference type="SUPFAM" id="SSF57850">
    <property type="entry name" value="RING/U-box"/>
    <property type="match status" value="1"/>
</dbReference>
<evidence type="ECO:0000259" key="18">
    <source>
        <dbReference type="PROSITE" id="PS50089"/>
    </source>
</evidence>
<feature type="compositionally biased region" description="Low complexity" evidence="17">
    <location>
        <begin position="648"/>
        <end position="664"/>
    </location>
</feature>
<dbReference type="GO" id="GO:0005634">
    <property type="term" value="C:nucleus"/>
    <property type="evidence" value="ECO:0007669"/>
    <property type="project" value="UniProtKB-SubCell"/>
</dbReference>
<keyword evidence="9" id="KW-0479">Metal-binding</keyword>
<feature type="region of interest" description="Disordered" evidence="17">
    <location>
        <begin position="1"/>
        <end position="92"/>
    </location>
</feature>
<feature type="compositionally biased region" description="Basic and acidic residues" evidence="17">
    <location>
        <begin position="603"/>
        <end position="615"/>
    </location>
</feature>
<dbReference type="SMART" id="SM00184">
    <property type="entry name" value="RING"/>
    <property type="match status" value="1"/>
</dbReference>
<keyword evidence="10 16" id="KW-0863">Zinc-finger</keyword>
<evidence type="ECO:0000256" key="3">
    <source>
        <dbReference type="ARBA" id="ARBA00004496"/>
    </source>
</evidence>
<reference evidence="19 20" key="1">
    <citation type="submission" date="2020-06" db="EMBL/GenBank/DDBJ databases">
        <authorList>
            <person name="Li R."/>
            <person name="Bekaert M."/>
        </authorList>
    </citation>
    <scope>NUCLEOTIDE SEQUENCE [LARGE SCALE GENOMIC DNA]</scope>
    <source>
        <strain evidence="20">wild</strain>
    </source>
</reference>
<feature type="compositionally biased region" description="Polar residues" evidence="17">
    <location>
        <begin position="15"/>
        <end position="27"/>
    </location>
</feature>
<evidence type="ECO:0000256" key="13">
    <source>
        <dbReference type="ARBA" id="ARBA00023242"/>
    </source>
</evidence>
<dbReference type="PROSITE" id="PS00518">
    <property type="entry name" value="ZF_RING_1"/>
    <property type="match status" value="1"/>
</dbReference>
<dbReference type="Gene3D" id="3.30.40.10">
    <property type="entry name" value="Zinc/RING finger domain, C3HC4 (zinc finger)"/>
    <property type="match status" value="1"/>
</dbReference>
<evidence type="ECO:0000256" key="10">
    <source>
        <dbReference type="ARBA" id="ARBA00022771"/>
    </source>
</evidence>
<feature type="region of interest" description="Disordered" evidence="17">
    <location>
        <begin position="758"/>
        <end position="796"/>
    </location>
</feature>
<evidence type="ECO:0000256" key="9">
    <source>
        <dbReference type="ARBA" id="ARBA00022723"/>
    </source>
</evidence>
<dbReference type="EMBL" id="CACVKT020004776">
    <property type="protein sequence ID" value="CAC5391493.1"/>
    <property type="molecule type" value="Genomic_DNA"/>
</dbReference>
<feature type="compositionally biased region" description="Polar residues" evidence="17">
    <location>
        <begin position="787"/>
        <end position="796"/>
    </location>
</feature>
<comment type="similarity">
    <text evidence="5">Belongs to the RNF10 family.</text>
</comment>
<dbReference type="InterPro" id="IPR017907">
    <property type="entry name" value="Znf_RING_CS"/>
</dbReference>
<evidence type="ECO:0000256" key="14">
    <source>
        <dbReference type="ARBA" id="ARBA00035131"/>
    </source>
</evidence>
<evidence type="ECO:0000256" key="12">
    <source>
        <dbReference type="ARBA" id="ARBA00022833"/>
    </source>
</evidence>
<dbReference type="GO" id="GO:0000976">
    <property type="term" value="F:transcription cis-regulatory region binding"/>
    <property type="evidence" value="ECO:0007669"/>
    <property type="project" value="TreeGrafter"/>
</dbReference>
<dbReference type="GO" id="GO:0005737">
    <property type="term" value="C:cytoplasm"/>
    <property type="evidence" value="ECO:0007669"/>
    <property type="project" value="UniProtKB-SubCell"/>
</dbReference>
<accession>A0A6J8C5C3</accession>
<feature type="domain" description="RING-type" evidence="18">
    <location>
        <begin position="197"/>
        <end position="238"/>
    </location>
</feature>
<keyword evidence="11" id="KW-0833">Ubl conjugation pathway</keyword>
<evidence type="ECO:0000256" key="8">
    <source>
        <dbReference type="ARBA" id="ARBA00022679"/>
    </source>
</evidence>
<dbReference type="FunFam" id="3.30.40.10:FF:000112">
    <property type="entry name" value="RING finger protein 10"/>
    <property type="match status" value="1"/>
</dbReference>
<comment type="subcellular location">
    <subcellularLocation>
        <location evidence="3">Cytoplasm</location>
    </subcellularLocation>
    <subcellularLocation>
        <location evidence="2">Nucleus</location>
    </subcellularLocation>
</comment>
<evidence type="ECO:0000256" key="17">
    <source>
        <dbReference type="SAM" id="MobiDB-lite"/>
    </source>
</evidence>
<keyword evidence="8" id="KW-0808">Transferase</keyword>
<evidence type="ECO:0000256" key="11">
    <source>
        <dbReference type="ARBA" id="ARBA00022786"/>
    </source>
</evidence>
<feature type="compositionally biased region" description="Basic and acidic residues" evidence="17">
    <location>
        <begin position="758"/>
        <end position="774"/>
    </location>
</feature>
<protein>
    <recommendedName>
        <fullName evidence="14">E3 ubiquitin-protein ligase RNF10</fullName>
        <ecNumber evidence="6">2.3.2.27</ecNumber>
    </recommendedName>
    <alternativeName>
        <fullName evidence="15">RING finger protein 10</fullName>
    </alternativeName>
</protein>
<dbReference type="CDD" id="cd16536">
    <property type="entry name" value="RING-HC_RNF10"/>
    <property type="match status" value="1"/>
</dbReference>
<dbReference type="InterPro" id="IPR013083">
    <property type="entry name" value="Znf_RING/FYVE/PHD"/>
</dbReference>
<comment type="catalytic activity">
    <reaction evidence="1">
        <text>S-ubiquitinyl-[E2 ubiquitin-conjugating enzyme]-L-cysteine + [acceptor protein]-L-lysine = [E2 ubiquitin-conjugating enzyme]-L-cysteine + N(6)-ubiquitinyl-[acceptor protein]-L-lysine.</text>
        <dbReference type="EC" id="2.3.2.27"/>
    </reaction>
</comment>
<dbReference type="PANTHER" id="PTHR12983">
    <property type="entry name" value="RING FINGER 10 FAMILY MEMBER"/>
    <property type="match status" value="1"/>
</dbReference>
<evidence type="ECO:0000256" key="1">
    <source>
        <dbReference type="ARBA" id="ARBA00000900"/>
    </source>
</evidence>
<evidence type="ECO:0000256" key="6">
    <source>
        <dbReference type="ARBA" id="ARBA00012483"/>
    </source>
</evidence>
<evidence type="ECO:0000256" key="16">
    <source>
        <dbReference type="PROSITE-ProRule" id="PRU00175"/>
    </source>
</evidence>
<dbReference type="GO" id="GO:0045944">
    <property type="term" value="P:positive regulation of transcription by RNA polymerase II"/>
    <property type="evidence" value="ECO:0007669"/>
    <property type="project" value="TreeGrafter"/>
</dbReference>
<dbReference type="PANTHER" id="PTHR12983:SF9">
    <property type="entry name" value="E3 UBIQUITIN-PROTEIN LIGASE RNF10"/>
    <property type="match status" value="1"/>
</dbReference>
<dbReference type="GO" id="GO:0008270">
    <property type="term" value="F:zinc ion binding"/>
    <property type="evidence" value="ECO:0007669"/>
    <property type="project" value="UniProtKB-KW"/>
</dbReference>
<sequence>MLEESAITMEKKSNNRPSSAPQKQNGSESKKTDNGNQKQLSNKYAKRRETNNSKSYYQESSPRRPTPQKNKYAVDKRPRPRGGGFPREDVTEEYPVDYGSPLLKGKKVNLNHLLNFSYARHDSYEEPPHWSGGGRGSGRRRTGGRISYNKEQFLQANYQFIVKEDGDYAIHNIDPDKLVDWDSVELIKVNSHEISSCPICLDKPLAAKMTRCGHIYCWPCILHYLALGEKTWRKCPICYEAIHDKDLKSVVTQEVHKYNTGETVTMTLMRREKGMTYALPKAMWEKKEGKIHSYTDDVNKTNFLKLLSISEEDIQKFVVEPERLTLQNKLQDAETSEVAFIDSALHLLKTRQQTTDGSGNNSSSRSESESSTEDIPEPAVSVPKMLPSTKAKNYASAFSDDEEESMDVTPNISLSPSEAEVTVPDKERTPSPPSEAVAIASKPEPEDLSAVCGSPQDPRQSSPVDVLPDSLPVEEAAEYLEMPVVTEDQQSKKRQFNDNAFYFYQASDGQHIYLHALNARCLVKEYGSLSNCPETITANIVQMENIFMSEELRKRLRYLGHLPLTCEFEVAELTLKPPVLSKETLKYFTDEIEKRRRLRQKKSREEKRWTRKVQDEENKKMAKYNIYGTDSRIVQSQFMPTAMSINRPSSPAAKSDDSSYSMSSINTPVGSPLADPAGEEDLDGLQTSNFSFAQMLKAGQSKTPTWPKAKSKPEAPMPSSVSRSKDSDDSDNEDKVPVPMFRESFGDAIQTALDTHMAKSKDDVVTVETTEKSGGKKKKKQQKLLLFTTSMARGGK</sequence>
<dbReference type="Proteomes" id="UP000507470">
    <property type="component" value="Unassembled WGS sequence"/>
</dbReference>
<proteinExistence type="inferred from homology"/>
<evidence type="ECO:0000256" key="2">
    <source>
        <dbReference type="ARBA" id="ARBA00004123"/>
    </source>
</evidence>
<dbReference type="EC" id="2.3.2.27" evidence="6"/>
<feature type="region of interest" description="Disordered" evidence="17">
    <location>
        <begin position="643"/>
        <end position="684"/>
    </location>
</feature>
<dbReference type="InterPro" id="IPR039739">
    <property type="entry name" value="MAG2/RNF10"/>
</dbReference>
<evidence type="ECO:0000256" key="5">
    <source>
        <dbReference type="ARBA" id="ARBA00008117"/>
    </source>
</evidence>
<evidence type="ECO:0000313" key="20">
    <source>
        <dbReference type="Proteomes" id="UP000507470"/>
    </source>
</evidence>
<gene>
    <name evidence="19" type="ORF">MCOR_26502</name>
</gene>
<evidence type="ECO:0000256" key="15">
    <source>
        <dbReference type="ARBA" id="ARBA00035390"/>
    </source>
</evidence>
<evidence type="ECO:0000256" key="7">
    <source>
        <dbReference type="ARBA" id="ARBA00022490"/>
    </source>
</evidence>
<dbReference type="OrthoDB" id="302966at2759"/>
<feature type="region of interest" description="Disordered" evidence="17">
    <location>
        <begin position="351"/>
        <end position="466"/>
    </location>
</feature>
<feature type="region of interest" description="Disordered" evidence="17">
    <location>
        <begin position="596"/>
        <end position="615"/>
    </location>
</feature>
<evidence type="ECO:0000313" key="19">
    <source>
        <dbReference type="EMBL" id="CAC5391493.1"/>
    </source>
</evidence>
<keyword evidence="20" id="KW-1185">Reference proteome</keyword>
<comment type="pathway">
    <text evidence="4">Protein modification; protein ubiquitination.</text>
</comment>
<keyword evidence="13" id="KW-0539">Nucleus</keyword>
<keyword evidence="7" id="KW-0963">Cytoplasm</keyword>
<evidence type="ECO:0000256" key="4">
    <source>
        <dbReference type="ARBA" id="ARBA00004906"/>
    </source>
</evidence>
<feature type="region of interest" description="Disordered" evidence="17">
    <location>
        <begin position="698"/>
        <end position="738"/>
    </location>
</feature>
<dbReference type="PROSITE" id="PS50089">
    <property type="entry name" value="ZF_RING_2"/>
    <property type="match status" value="1"/>
</dbReference>
<dbReference type="InterPro" id="IPR001841">
    <property type="entry name" value="Znf_RING"/>
</dbReference>
<organism evidence="19 20">
    <name type="scientific">Mytilus coruscus</name>
    <name type="common">Sea mussel</name>
    <dbReference type="NCBI Taxonomy" id="42192"/>
    <lineage>
        <taxon>Eukaryota</taxon>
        <taxon>Metazoa</taxon>
        <taxon>Spiralia</taxon>
        <taxon>Lophotrochozoa</taxon>
        <taxon>Mollusca</taxon>
        <taxon>Bivalvia</taxon>
        <taxon>Autobranchia</taxon>
        <taxon>Pteriomorphia</taxon>
        <taxon>Mytilida</taxon>
        <taxon>Mytiloidea</taxon>
        <taxon>Mytilidae</taxon>
        <taxon>Mytilinae</taxon>
        <taxon>Mytilus</taxon>
    </lineage>
</organism>
<dbReference type="GO" id="GO:0061630">
    <property type="term" value="F:ubiquitin protein ligase activity"/>
    <property type="evidence" value="ECO:0007669"/>
    <property type="project" value="UniProtKB-EC"/>
</dbReference>